<dbReference type="AlphaFoldDB" id="A0AAV3X8P5"/>
<sequence>MPICYYVAVTIITFGRLKVTVSSKCKDKHHARSPQSPSPIFILGIMRRSGKNFLHHGAKLKDTNVEAAIVATTTYSAQ</sequence>
<organism evidence="1 2">
    <name type="scientific">Microseira wollei NIES-4236</name>
    <dbReference type="NCBI Taxonomy" id="2530354"/>
    <lineage>
        <taxon>Bacteria</taxon>
        <taxon>Bacillati</taxon>
        <taxon>Cyanobacteriota</taxon>
        <taxon>Cyanophyceae</taxon>
        <taxon>Oscillatoriophycideae</taxon>
        <taxon>Aerosakkonematales</taxon>
        <taxon>Aerosakkonemataceae</taxon>
        <taxon>Microseira</taxon>
    </lineage>
</organism>
<dbReference type="RefSeq" id="WP_226581022.1">
    <property type="nucleotide sequence ID" value="NZ_BLAY01000041.1"/>
</dbReference>
<comment type="caution">
    <text evidence="1">The sequence shown here is derived from an EMBL/GenBank/DDBJ whole genome shotgun (WGS) entry which is preliminary data.</text>
</comment>
<gene>
    <name evidence="1" type="ORF">MiSe_29640</name>
</gene>
<accession>A0AAV3X8P5</accession>
<evidence type="ECO:0000313" key="1">
    <source>
        <dbReference type="EMBL" id="GET38210.1"/>
    </source>
</evidence>
<keyword evidence="2" id="KW-1185">Reference proteome</keyword>
<dbReference type="EMBL" id="BLAY01000041">
    <property type="protein sequence ID" value="GET38210.1"/>
    <property type="molecule type" value="Genomic_DNA"/>
</dbReference>
<dbReference type="Proteomes" id="UP001050975">
    <property type="component" value="Unassembled WGS sequence"/>
</dbReference>
<name>A0AAV3X8P5_9CYAN</name>
<reference evidence="1" key="1">
    <citation type="submission" date="2019-10" db="EMBL/GenBank/DDBJ databases">
        <title>Draft genome sequece of Microseira wollei NIES-4236.</title>
        <authorList>
            <person name="Yamaguchi H."/>
            <person name="Suzuki S."/>
            <person name="Kawachi M."/>
        </authorList>
    </citation>
    <scope>NUCLEOTIDE SEQUENCE</scope>
    <source>
        <strain evidence="1">NIES-4236</strain>
    </source>
</reference>
<proteinExistence type="predicted"/>
<protein>
    <submittedName>
        <fullName evidence="1">Uncharacterized protein</fullName>
    </submittedName>
</protein>
<evidence type="ECO:0000313" key="2">
    <source>
        <dbReference type="Proteomes" id="UP001050975"/>
    </source>
</evidence>